<evidence type="ECO:0000256" key="4">
    <source>
        <dbReference type="ARBA" id="ARBA00022989"/>
    </source>
</evidence>
<dbReference type="Proteomes" id="UP000584931">
    <property type="component" value="Unassembled WGS sequence"/>
</dbReference>
<feature type="transmembrane region" description="Helical" evidence="7">
    <location>
        <begin position="715"/>
        <end position="743"/>
    </location>
</feature>
<comment type="caution">
    <text evidence="10">The sequence shown here is derived from an EMBL/GenBank/DDBJ whole genome shotgun (WGS) entry which is preliminary data.</text>
</comment>
<evidence type="ECO:0000259" key="9">
    <source>
        <dbReference type="Pfam" id="PF12704"/>
    </source>
</evidence>
<dbReference type="AlphaFoldDB" id="A0A7Y9XAG4"/>
<evidence type="ECO:0000256" key="5">
    <source>
        <dbReference type="ARBA" id="ARBA00023136"/>
    </source>
</evidence>
<keyword evidence="2" id="KW-1003">Cell membrane</keyword>
<evidence type="ECO:0000256" key="6">
    <source>
        <dbReference type="ARBA" id="ARBA00038076"/>
    </source>
</evidence>
<keyword evidence="4 7" id="KW-1133">Transmembrane helix</keyword>
<protein>
    <submittedName>
        <fullName evidence="10">Putative ABC transport system permease protein</fullName>
    </submittedName>
</protein>
<gene>
    <name evidence="10" type="ORF">HNR06_001800</name>
</gene>
<dbReference type="EMBL" id="JACCHL010000001">
    <property type="protein sequence ID" value="NYH52211.1"/>
    <property type="molecule type" value="Genomic_DNA"/>
</dbReference>
<evidence type="ECO:0000256" key="1">
    <source>
        <dbReference type="ARBA" id="ARBA00004651"/>
    </source>
</evidence>
<proteinExistence type="inferred from homology"/>
<accession>A0A7Y9XAG4</accession>
<dbReference type="Pfam" id="PF12704">
    <property type="entry name" value="MacB_PCD"/>
    <property type="match status" value="2"/>
</dbReference>
<dbReference type="GO" id="GO:0005886">
    <property type="term" value="C:plasma membrane"/>
    <property type="evidence" value="ECO:0007669"/>
    <property type="project" value="UniProtKB-SubCell"/>
</dbReference>
<evidence type="ECO:0000313" key="11">
    <source>
        <dbReference type="Proteomes" id="UP000584931"/>
    </source>
</evidence>
<feature type="transmembrane region" description="Helical" evidence="7">
    <location>
        <begin position="764"/>
        <end position="790"/>
    </location>
</feature>
<sequence length="843" mass="86497">MLRTTLAGLRLHRGRLFTTALAIVLGVMFVTGTLVFTDTMSESYSQQALSGVDDFDALAVADRSEEAAPTGLDGELLREVRALAEVDAAAGLIYGSAALLDERGRAAGQVATLAVSMPEEEALHRYPVVEGRAPQVADEVALATATHRQTGHGIGDRVEVHGVDGRTHEFTVVGLVNAGVDSLMNFRGTLFYTPDTTAALTGRDDFVEIDAVGADGLSQEEVAEAVAAVVEAAGAEGVDVSTGQEYAALLSDAASLQAEVYAMALLLFAAVAVFVGGLVIYNTFAILIAQRQTEMALLRCVGATRSQVFRSVLLEALIVGLLSSAVGAAAGAGLGAGGFAVLSAANPDMATASVITPTAVAVGLAVGTVVTLVSALVPALRATGVPPLAALRTGATAHAPGGRRAGVLRAAAALPFLAASAAVCAFALRAEPGQAAMGMVAASGVVAFVGVLILGPLLVSALTALVARPLRRTGVSGMLAVDNSRRSPRRAATAMVALTVGVTLVTGFSVVSSTMERTIDHKLDAQFPIDYMLSKYYDEQDTGIPGRIAQRLQDDGDFDEVYTVRSVDAEVAGRMSRVGAVTGISLQEAAGEALLEGGLDGAPGTAVLRADAAAELGAGVGDTVPVTTEEGRREVEVTAVVDRETILPEVTLPLEDFGAGFDRENDDIVYVVLADGVSQERAHAELESVVADEPTVALDNAAAIKEQYTGMMDQLFLAVLGLLALTIVIAVFGIANTMALSVLERTRESALLRALGLSRGQMRLMLATEAVIVSGIGAVVGVALGVVFGALAGRTMMEGTLFALPAGEIAAFLVCAGLVGLLAGVLPARRAARASITESLTDQ</sequence>
<feature type="domain" description="MacB-like periplasmic core" evidence="9">
    <location>
        <begin position="17"/>
        <end position="228"/>
    </location>
</feature>
<reference evidence="10 11" key="1">
    <citation type="submission" date="2020-07" db="EMBL/GenBank/DDBJ databases">
        <title>Sequencing the genomes of 1000 actinobacteria strains.</title>
        <authorList>
            <person name="Klenk H.-P."/>
        </authorList>
    </citation>
    <scope>NUCLEOTIDE SEQUENCE [LARGE SCALE GENOMIC DNA]</scope>
    <source>
        <strain evidence="10 11">DSM 45278</strain>
    </source>
</reference>
<dbReference type="PANTHER" id="PTHR30572:SF4">
    <property type="entry name" value="ABC TRANSPORTER PERMEASE YTRF"/>
    <property type="match status" value="1"/>
</dbReference>
<organism evidence="10 11">
    <name type="scientific">Nocardiopsis sinuspersici</name>
    <dbReference type="NCBI Taxonomy" id="501010"/>
    <lineage>
        <taxon>Bacteria</taxon>
        <taxon>Bacillati</taxon>
        <taxon>Actinomycetota</taxon>
        <taxon>Actinomycetes</taxon>
        <taxon>Streptosporangiales</taxon>
        <taxon>Nocardiopsidaceae</taxon>
        <taxon>Nocardiopsis</taxon>
    </lineage>
</organism>
<feature type="transmembrane region" description="Helical" evidence="7">
    <location>
        <begin position="802"/>
        <end position="826"/>
    </location>
</feature>
<evidence type="ECO:0000256" key="2">
    <source>
        <dbReference type="ARBA" id="ARBA00022475"/>
    </source>
</evidence>
<comment type="subcellular location">
    <subcellularLocation>
        <location evidence="1">Cell membrane</location>
        <topology evidence="1">Multi-pass membrane protein</topology>
    </subcellularLocation>
</comment>
<dbReference type="InterPro" id="IPR003838">
    <property type="entry name" value="ABC3_permease_C"/>
</dbReference>
<dbReference type="GO" id="GO:0022857">
    <property type="term" value="F:transmembrane transporter activity"/>
    <property type="evidence" value="ECO:0007669"/>
    <property type="project" value="TreeGrafter"/>
</dbReference>
<dbReference type="PANTHER" id="PTHR30572">
    <property type="entry name" value="MEMBRANE COMPONENT OF TRANSPORTER-RELATED"/>
    <property type="match status" value="1"/>
</dbReference>
<feature type="transmembrane region" description="Helical" evidence="7">
    <location>
        <begin position="440"/>
        <end position="470"/>
    </location>
</feature>
<feature type="transmembrane region" description="Helical" evidence="7">
    <location>
        <begin position="312"/>
        <end position="342"/>
    </location>
</feature>
<feature type="transmembrane region" description="Helical" evidence="7">
    <location>
        <begin position="260"/>
        <end position="289"/>
    </location>
</feature>
<dbReference type="Pfam" id="PF02687">
    <property type="entry name" value="FtsX"/>
    <property type="match status" value="2"/>
</dbReference>
<evidence type="ECO:0000256" key="3">
    <source>
        <dbReference type="ARBA" id="ARBA00022692"/>
    </source>
</evidence>
<dbReference type="RefSeq" id="WP_179809760.1">
    <property type="nucleotide sequence ID" value="NZ_JACCHL010000001.1"/>
</dbReference>
<evidence type="ECO:0000259" key="8">
    <source>
        <dbReference type="Pfam" id="PF02687"/>
    </source>
</evidence>
<evidence type="ECO:0000256" key="7">
    <source>
        <dbReference type="SAM" id="Phobius"/>
    </source>
</evidence>
<keyword evidence="3 7" id="KW-0812">Transmembrane</keyword>
<feature type="domain" description="ABC3 transporter permease C-terminal" evidence="8">
    <location>
        <begin position="267"/>
        <end position="387"/>
    </location>
</feature>
<feature type="transmembrane region" description="Helical" evidence="7">
    <location>
        <begin position="491"/>
        <end position="511"/>
    </location>
</feature>
<dbReference type="InterPro" id="IPR025857">
    <property type="entry name" value="MacB_PCD"/>
</dbReference>
<comment type="similarity">
    <text evidence="6">Belongs to the ABC-4 integral membrane protein family.</text>
</comment>
<feature type="domain" description="ABC3 transporter permease C-terminal" evidence="8">
    <location>
        <begin position="722"/>
        <end position="835"/>
    </location>
</feature>
<keyword evidence="5 7" id="KW-0472">Membrane</keyword>
<evidence type="ECO:0000313" key="10">
    <source>
        <dbReference type="EMBL" id="NYH52211.1"/>
    </source>
</evidence>
<feature type="transmembrane region" description="Helical" evidence="7">
    <location>
        <begin position="16"/>
        <end position="36"/>
    </location>
</feature>
<dbReference type="InterPro" id="IPR050250">
    <property type="entry name" value="Macrolide_Exporter_MacB"/>
</dbReference>
<feature type="transmembrane region" description="Helical" evidence="7">
    <location>
        <begin position="354"/>
        <end position="377"/>
    </location>
</feature>
<feature type="transmembrane region" description="Helical" evidence="7">
    <location>
        <begin position="407"/>
        <end position="428"/>
    </location>
</feature>
<feature type="domain" description="MacB-like periplasmic core" evidence="9">
    <location>
        <begin position="492"/>
        <end position="688"/>
    </location>
</feature>
<name>A0A7Y9XAG4_9ACTN</name>